<dbReference type="HOGENOM" id="CLU_1817994_0_0_1"/>
<reference evidence="2" key="2">
    <citation type="submission" date="2015-06" db="UniProtKB">
        <authorList>
            <consortium name="EnsemblMetazoa"/>
        </authorList>
    </citation>
    <scope>IDENTIFICATION</scope>
</reference>
<evidence type="ECO:0000313" key="2">
    <source>
        <dbReference type="EnsemblMetazoa" id="MESCA009042-PA"/>
    </source>
</evidence>
<dbReference type="EMBL" id="CAQQ02382684">
    <property type="status" value="NOT_ANNOTATED_CDS"/>
    <property type="molecule type" value="Genomic_DNA"/>
</dbReference>
<protein>
    <submittedName>
        <fullName evidence="2">Uncharacterized protein</fullName>
    </submittedName>
</protein>
<evidence type="ECO:0000313" key="3">
    <source>
        <dbReference type="Proteomes" id="UP000015102"/>
    </source>
</evidence>
<keyword evidence="3" id="KW-1185">Reference proteome</keyword>
<reference evidence="3" key="1">
    <citation type="submission" date="2013-02" db="EMBL/GenBank/DDBJ databases">
        <authorList>
            <person name="Hughes D."/>
        </authorList>
    </citation>
    <scope>NUCLEOTIDE SEQUENCE</scope>
    <source>
        <strain>Durham</strain>
        <strain evidence="3">NC isolate 2 -- Noor lab</strain>
    </source>
</reference>
<feature type="compositionally biased region" description="Basic residues" evidence="1">
    <location>
        <begin position="132"/>
        <end position="142"/>
    </location>
</feature>
<name>T1GYV5_MEGSC</name>
<proteinExistence type="predicted"/>
<feature type="region of interest" description="Disordered" evidence="1">
    <location>
        <begin position="121"/>
        <end position="142"/>
    </location>
</feature>
<dbReference type="EnsemblMetazoa" id="MESCA009042-RA">
    <property type="protein sequence ID" value="MESCA009042-PA"/>
    <property type="gene ID" value="MESCA009042"/>
</dbReference>
<dbReference type="Proteomes" id="UP000015102">
    <property type="component" value="Unassembled WGS sequence"/>
</dbReference>
<evidence type="ECO:0000256" key="1">
    <source>
        <dbReference type="SAM" id="MobiDB-lite"/>
    </source>
</evidence>
<dbReference type="AlphaFoldDB" id="T1GYV5"/>
<accession>T1GYV5</accession>
<organism evidence="2 3">
    <name type="scientific">Megaselia scalaris</name>
    <name type="common">Humpbacked fly</name>
    <name type="synonym">Phora scalaris</name>
    <dbReference type="NCBI Taxonomy" id="36166"/>
    <lineage>
        <taxon>Eukaryota</taxon>
        <taxon>Metazoa</taxon>
        <taxon>Ecdysozoa</taxon>
        <taxon>Arthropoda</taxon>
        <taxon>Hexapoda</taxon>
        <taxon>Insecta</taxon>
        <taxon>Pterygota</taxon>
        <taxon>Neoptera</taxon>
        <taxon>Endopterygota</taxon>
        <taxon>Diptera</taxon>
        <taxon>Brachycera</taxon>
        <taxon>Muscomorpha</taxon>
        <taxon>Platypezoidea</taxon>
        <taxon>Phoridae</taxon>
        <taxon>Megaseliini</taxon>
        <taxon>Megaselia</taxon>
    </lineage>
</organism>
<sequence>MVHYTVNLISHWGVICLTKIDEEGFRTVISSLFQMFQRIGFCSGLRAVRTQTESRLNNYNHFKQVLKGIALWEEEWYEAIADAKRDESNTEEEEDAAPRQQLATKVFLAGFNSIPVINKSKESGEAGEKTLQSKRTKIFCEK</sequence>